<dbReference type="EMBL" id="JAAAJB010001030">
    <property type="protein sequence ID" value="KAG0249295.1"/>
    <property type="molecule type" value="Genomic_DNA"/>
</dbReference>
<dbReference type="InterPro" id="IPR000719">
    <property type="entry name" value="Prot_kinase_dom"/>
</dbReference>
<dbReference type="PANTHER" id="PTHR24346">
    <property type="entry name" value="MAP/MICROTUBULE AFFINITY-REGULATING KINASE"/>
    <property type="match status" value="1"/>
</dbReference>
<keyword evidence="2" id="KW-0067">ATP-binding</keyword>
<comment type="caution">
    <text evidence="5">The sequence shown here is derived from an EMBL/GenBank/DDBJ whole genome shotgun (WGS) entry which is preliminary data.</text>
</comment>
<dbReference type="InterPro" id="IPR011009">
    <property type="entry name" value="Kinase-like_dom_sf"/>
</dbReference>
<dbReference type="PROSITE" id="PS50011">
    <property type="entry name" value="PROTEIN_KINASE_DOM"/>
    <property type="match status" value="1"/>
</dbReference>
<gene>
    <name evidence="5" type="primary">SAT4_1</name>
    <name evidence="5" type="ORF">DFQ27_000235</name>
</gene>
<feature type="region of interest" description="Disordered" evidence="3">
    <location>
        <begin position="200"/>
        <end position="237"/>
    </location>
</feature>
<dbReference type="SMART" id="SM00220">
    <property type="entry name" value="S_TKc"/>
    <property type="match status" value="1"/>
</dbReference>
<keyword evidence="5" id="KW-0808">Transferase</keyword>
<keyword evidence="6" id="KW-1185">Reference proteome</keyword>
<feature type="compositionally biased region" description="Low complexity" evidence="3">
    <location>
        <begin position="200"/>
        <end position="227"/>
    </location>
</feature>
<keyword evidence="5" id="KW-0418">Kinase</keyword>
<evidence type="ECO:0000256" key="1">
    <source>
        <dbReference type="ARBA" id="ARBA00022741"/>
    </source>
</evidence>
<evidence type="ECO:0000259" key="4">
    <source>
        <dbReference type="PROSITE" id="PS50011"/>
    </source>
</evidence>
<dbReference type="Proteomes" id="UP000807716">
    <property type="component" value="Unassembled WGS sequence"/>
</dbReference>
<dbReference type="Gene3D" id="3.30.200.20">
    <property type="entry name" value="Phosphorylase Kinase, domain 1"/>
    <property type="match status" value="1"/>
</dbReference>
<keyword evidence="1" id="KW-0547">Nucleotide-binding</keyword>
<reference evidence="5" key="1">
    <citation type="journal article" date="2020" name="Fungal Divers.">
        <title>Resolving the Mortierellaceae phylogeny through synthesis of multi-gene phylogenetics and phylogenomics.</title>
        <authorList>
            <person name="Vandepol N."/>
            <person name="Liber J."/>
            <person name="Desiro A."/>
            <person name="Na H."/>
            <person name="Kennedy M."/>
            <person name="Barry K."/>
            <person name="Grigoriev I.V."/>
            <person name="Miller A.N."/>
            <person name="O'Donnell K."/>
            <person name="Stajich J.E."/>
            <person name="Bonito G."/>
        </authorList>
    </citation>
    <scope>NUCLEOTIDE SEQUENCE</scope>
    <source>
        <strain evidence="5">BC1065</strain>
    </source>
</reference>
<evidence type="ECO:0000256" key="3">
    <source>
        <dbReference type="SAM" id="MobiDB-lite"/>
    </source>
</evidence>
<evidence type="ECO:0000313" key="6">
    <source>
        <dbReference type="Proteomes" id="UP000807716"/>
    </source>
</evidence>
<sequence>MRRLTSEFCIASSLKHINVIQTLDLLQLHSDSYSEVMEYCAGGDLHSLIASADTLGEMESSCFFAQLINGVAFLHAMGVVHRDIKPENLLLTSDGCLKIADFGNSEVFRMPWEKKVRTSVSIRGSGPFIAPEEFTKKTFDARKVDIWACGIVYMCMRLGRYNWHEASEGDPVWDGFLYKRKKVIEEHTRRYQRFPQAGSALLPPASISPSSSPTTSIRSSSSSSSSPSPSPFPPALPQDQHVNLLAIEQTIHLTLGWPEHIAEVIEHLLEPDPRLRWKVGQILDSDWMQQVDNCHPADRPQEPVLDETDLDEHPTQPVGSKVVHENSVLAGCKVGRDVKHVSQSKVPLQQHKQQH</sequence>
<dbReference type="Gene3D" id="1.10.510.10">
    <property type="entry name" value="Transferase(Phosphotransferase) domain 1"/>
    <property type="match status" value="1"/>
</dbReference>
<dbReference type="InterPro" id="IPR008271">
    <property type="entry name" value="Ser/Thr_kinase_AS"/>
</dbReference>
<dbReference type="PROSITE" id="PS00108">
    <property type="entry name" value="PROTEIN_KINASE_ST"/>
    <property type="match status" value="1"/>
</dbReference>
<name>A0A9P6TW66_9FUNG</name>
<dbReference type="AlphaFoldDB" id="A0A9P6TW66"/>
<proteinExistence type="predicted"/>
<dbReference type="GO" id="GO:0005524">
    <property type="term" value="F:ATP binding"/>
    <property type="evidence" value="ECO:0007669"/>
    <property type="project" value="UniProtKB-KW"/>
</dbReference>
<dbReference type="OrthoDB" id="6513151at2759"/>
<dbReference type="GO" id="GO:0005737">
    <property type="term" value="C:cytoplasm"/>
    <property type="evidence" value="ECO:0007669"/>
    <property type="project" value="TreeGrafter"/>
</dbReference>
<protein>
    <submittedName>
        <fullName evidence="5">Serine/threonine-protein kinase HAL4/sat4</fullName>
    </submittedName>
</protein>
<dbReference type="GO" id="GO:0004674">
    <property type="term" value="F:protein serine/threonine kinase activity"/>
    <property type="evidence" value="ECO:0007669"/>
    <property type="project" value="TreeGrafter"/>
</dbReference>
<evidence type="ECO:0000256" key="2">
    <source>
        <dbReference type="ARBA" id="ARBA00022840"/>
    </source>
</evidence>
<dbReference type="PANTHER" id="PTHR24346:SF30">
    <property type="entry name" value="MATERNAL EMBRYONIC LEUCINE ZIPPER KINASE"/>
    <property type="match status" value="1"/>
</dbReference>
<dbReference type="GO" id="GO:0035556">
    <property type="term" value="P:intracellular signal transduction"/>
    <property type="evidence" value="ECO:0007669"/>
    <property type="project" value="TreeGrafter"/>
</dbReference>
<evidence type="ECO:0000313" key="5">
    <source>
        <dbReference type="EMBL" id="KAG0249295.1"/>
    </source>
</evidence>
<dbReference type="SUPFAM" id="SSF56112">
    <property type="entry name" value="Protein kinase-like (PK-like)"/>
    <property type="match status" value="1"/>
</dbReference>
<accession>A0A9P6TW66</accession>
<dbReference type="Pfam" id="PF00069">
    <property type="entry name" value="Pkinase"/>
    <property type="match status" value="1"/>
</dbReference>
<organism evidence="5 6">
    <name type="scientific">Actinomortierella ambigua</name>
    <dbReference type="NCBI Taxonomy" id="1343610"/>
    <lineage>
        <taxon>Eukaryota</taxon>
        <taxon>Fungi</taxon>
        <taxon>Fungi incertae sedis</taxon>
        <taxon>Mucoromycota</taxon>
        <taxon>Mortierellomycotina</taxon>
        <taxon>Mortierellomycetes</taxon>
        <taxon>Mortierellales</taxon>
        <taxon>Mortierellaceae</taxon>
        <taxon>Actinomortierella</taxon>
    </lineage>
</organism>
<feature type="domain" description="Protein kinase" evidence="4">
    <location>
        <begin position="1"/>
        <end position="288"/>
    </location>
</feature>